<evidence type="ECO:0000256" key="9">
    <source>
        <dbReference type="ARBA" id="ARBA00023065"/>
    </source>
</evidence>
<keyword evidence="3" id="KW-0813">Transport</keyword>
<evidence type="ECO:0000256" key="11">
    <source>
        <dbReference type="ARBA" id="ARBA00023136"/>
    </source>
</evidence>
<name>A0A2N7W3V0_9BURK</name>
<dbReference type="PANTHER" id="PTHR33619">
    <property type="entry name" value="POLYSACCHARIDE EXPORT PROTEIN GFCE-RELATED"/>
    <property type="match status" value="1"/>
</dbReference>
<keyword evidence="11" id="KW-0472">Membrane</keyword>
<comment type="subcellular location">
    <subcellularLocation>
        <location evidence="1">Cell outer membrane</location>
        <topology evidence="1">Multi-pass membrane protein</topology>
    </subcellularLocation>
</comment>
<keyword evidence="6" id="KW-0812">Transmembrane</keyword>
<keyword evidence="5" id="KW-0762">Sugar transport</keyword>
<evidence type="ECO:0000256" key="5">
    <source>
        <dbReference type="ARBA" id="ARBA00022597"/>
    </source>
</evidence>
<dbReference type="InterPro" id="IPR054765">
    <property type="entry name" value="SLBB_dom"/>
</dbReference>
<keyword evidence="12" id="KW-0564">Palmitate</keyword>
<dbReference type="Gene3D" id="3.10.560.10">
    <property type="entry name" value="Outer membrane lipoprotein wza domain like"/>
    <property type="match status" value="2"/>
</dbReference>
<evidence type="ECO:0000259" key="15">
    <source>
        <dbReference type="Pfam" id="PF02563"/>
    </source>
</evidence>
<dbReference type="Gene3D" id="3.30.1950.10">
    <property type="entry name" value="wza like domain"/>
    <property type="match status" value="1"/>
</dbReference>
<comment type="similarity">
    <text evidence="2">Belongs to the BexD/CtrA/VexA family.</text>
</comment>
<keyword evidence="8" id="KW-0625">Polysaccharide transport</keyword>
<protein>
    <submittedName>
        <fullName evidence="17">Sugar ABC transporter substrate-binding protein</fullName>
    </submittedName>
</protein>
<evidence type="ECO:0000313" key="18">
    <source>
        <dbReference type="Proteomes" id="UP000235347"/>
    </source>
</evidence>
<keyword evidence="7" id="KW-0732">Signal</keyword>
<evidence type="ECO:0000256" key="1">
    <source>
        <dbReference type="ARBA" id="ARBA00004571"/>
    </source>
</evidence>
<gene>
    <name evidence="17" type="ORF">C0Z19_14690</name>
</gene>
<keyword evidence="10" id="KW-0626">Porin</keyword>
<dbReference type="InterPro" id="IPR003715">
    <property type="entry name" value="Poly_export_N"/>
</dbReference>
<dbReference type="PANTHER" id="PTHR33619:SF3">
    <property type="entry name" value="POLYSACCHARIDE EXPORT PROTEIN GFCE-RELATED"/>
    <property type="match status" value="1"/>
</dbReference>
<evidence type="ECO:0000256" key="10">
    <source>
        <dbReference type="ARBA" id="ARBA00023114"/>
    </source>
</evidence>
<evidence type="ECO:0000256" key="13">
    <source>
        <dbReference type="ARBA" id="ARBA00023237"/>
    </source>
</evidence>
<organism evidence="17 18">
    <name type="scientific">Trinickia soli</name>
    <dbReference type="NCBI Taxonomy" id="380675"/>
    <lineage>
        <taxon>Bacteria</taxon>
        <taxon>Pseudomonadati</taxon>
        <taxon>Pseudomonadota</taxon>
        <taxon>Betaproteobacteria</taxon>
        <taxon>Burkholderiales</taxon>
        <taxon>Burkholderiaceae</taxon>
        <taxon>Trinickia</taxon>
    </lineage>
</organism>
<dbReference type="Pfam" id="PF02563">
    <property type="entry name" value="Poly_export"/>
    <property type="match status" value="1"/>
</dbReference>
<dbReference type="RefSeq" id="WP_102610560.1">
    <property type="nucleotide sequence ID" value="NZ_CADIKD010000013.1"/>
</dbReference>
<evidence type="ECO:0000256" key="12">
    <source>
        <dbReference type="ARBA" id="ARBA00023139"/>
    </source>
</evidence>
<evidence type="ECO:0000256" key="2">
    <source>
        <dbReference type="ARBA" id="ARBA00009450"/>
    </source>
</evidence>
<feature type="domain" description="SLBB" evidence="16">
    <location>
        <begin position="283"/>
        <end position="364"/>
    </location>
</feature>
<feature type="domain" description="Polysaccharide export protein N-terminal" evidence="15">
    <location>
        <begin position="102"/>
        <end position="191"/>
    </location>
</feature>
<dbReference type="Proteomes" id="UP000235347">
    <property type="component" value="Unassembled WGS sequence"/>
</dbReference>
<dbReference type="AlphaFoldDB" id="A0A2N7W3V0"/>
<dbReference type="GO" id="GO:0046930">
    <property type="term" value="C:pore complex"/>
    <property type="evidence" value="ECO:0007669"/>
    <property type="project" value="UniProtKB-KW"/>
</dbReference>
<evidence type="ECO:0000256" key="7">
    <source>
        <dbReference type="ARBA" id="ARBA00022729"/>
    </source>
</evidence>
<keyword evidence="9" id="KW-0406">Ion transport</keyword>
<dbReference type="EMBL" id="PNYB01000011">
    <property type="protein sequence ID" value="PMS24074.1"/>
    <property type="molecule type" value="Genomic_DNA"/>
</dbReference>
<keyword evidence="14" id="KW-0449">Lipoprotein</keyword>
<accession>A0A2N7W3V0</accession>
<feature type="domain" description="SLBB" evidence="16">
    <location>
        <begin position="198"/>
        <end position="275"/>
    </location>
</feature>
<evidence type="ECO:0000313" key="17">
    <source>
        <dbReference type="EMBL" id="PMS24074.1"/>
    </source>
</evidence>
<dbReference type="GO" id="GO:0009279">
    <property type="term" value="C:cell outer membrane"/>
    <property type="evidence" value="ECO:0007669"/>
    <property type="project" value="UniProtKB-SubCell"/>
</dbReference>
<evidence type="ECO:0000256" key="4">
    <source>
        <dbReference type="ARBA" id="ARBA00022452"/>
    </source>
</evidence>
<evidence type="ECO:0000256" key="14">
    <source>
        <dbReference type="ARBA" id="ARBA00023288"/>
    </source>
</evidence>
<keyword evidence="13" id="KW-0998">Cell outer membrane</keyword>
<evidence type="ECO:0000256" key="8">
    <source>
        <dbReference type="ARBA" id="ARBA00023047"/>
    </source>
</evidence>
<evidence type="ECO:0000259" key="16">
    <source>
        <dbReference type="Pfam" id="PF22461"/>
    </source>
</evidence>
<evidence type="ECO:0000256" key="3">
    <source>
        <dbReference type="ARBA" id="ARBA00022448"/>
    </source>
</evidence>
<keyword evidence="4" id="KW-1134">Transmembrane beta strand</keyword>
<dbReference type="InterPro" id="IPR049712">
    <property type="entry name" value="Poly_export"/>
</dbReference>
<sequence>MKNTSGLLDPNGSHGGATRGIAARTCATAFTALSTLLAACSIVPGQHMETPPSLPVSSTPDGAVQSAEQIPIQPIDLNLIKQLQSGASQTEVADQLDLFAKPGPYKLGPGDVLQITVWDHPELAAALGQQAQTSKPGDPSQGFVVDDQGNLDFPYLSHPIHAAGKTVEQVRRDVRADLSKQFREPQVTVRVASYRSAQVYVDGEVRAPGGEAINDIPMTLTEAVNRAGGFTANADRAHLTLTRNGKSYPINLTQMIASGKNPQDIMLQPGDMLRVNTRDNSTAYVMGEVAKPIAATPTADGKLTLADALSQAGFLNQGTADPRQLYVIREENGTPQVYHLDSRSPVSMLLANQFDLQPKDVVYVDNGPLVRFNRVLSLLLPALNAGLTAAIVTK</sequence>
<reference evidence="17 18" key="1">
    <citation type="submission" date="2018-01" db="EMBL/GenBank/DDBJ databases">
        <title>Whole genome analyses suggest that Burkholderia sensu lato contains two further novel genera in the rhizoxinica-symbiotica group Mycetohabitans gen. nov., and Trinickia gen. nov.: implications for the evolution of diazotrophy and nodulation in the Burkholderiaceae.</title>
        <authorList>
            <person name="Estrada-de los Santos P."/>
            <person name="Palmer M."/>
            <person name="Chavez-Ramirez B."/>
            <person name="Beukes C."/>
            <person name="Steenkamp E.T."/>
            <person name="Hirsch A.M."/>
            <person name="Manyaka P."/>
            <person name="Maluk M."/>
            <person name="Lafos M."/>
            <person name="Crook M."/>
            <person name="Gross E."/>
            <person name="Simon M.F."/>
            <person name="Bueno dos Reis Junior F."/>
            <person name="Poole P.S."/>
            <person name="Venter S.N."/>
            <person name="James E.K."/>
        </authorList>
    </citation>
    <scope>NUCLEOTIDE SEQUENCE [LARGE SCALE GENOMIC DNA]</scope>
    <source>
        <strain evidence="17 18">GP25-8</strain>
    </source>
</reference>
<dbReference type="GO" id="GO:0015159">
    <property type="term" value="F:polysaccharide transmembrane transporter activity"/>
    <property type="evidence" value="ECO:0007669"/>
    <property type="project" value="InterPro"/>
</dbReference>
<keyword evidence="18" id="KW-1185">Reference proteome</keyword>
<comment type="caution">
    <text evidence="17">The sequence shown here is derived from an EMBL/GenBank/DDBJ whole genome shotgun (WGS) entry which is preliminary data.</text>
</comment>
<proteinExistence type="inferred from homology"/>
<dbReference type="Pfam" id="PF22461">
    <property type="entry name" value="SLBB_2"/>
    <property type="match status" value="2"/>
</dbReference>
<evidence type="ECO:0000256" key="6">
    <source>
        <dbReference type="ARBA" id="ARBA00022692"/>
    </source>
</evidence>
<dbReference type="GO" id="GO:0006811">
    <property type="term" value="P:monoatomic ion transport"/>
    <property type="evidence" value="ECO:0007669"/>
    <property type="project" value="UniProtKB-KW"/>
</dbReference>
<dbReference type="GO" id="GO:0015288">
    <property type="term" value="F:porin activity"/>
    <property type="evidence" value="ECO:0007669"/>
    <property type="project" value="UniProtKB-KW"/>
</dbReference>